<evidence type="ECO:0000259" key="6">
    <source>
        <dbReference type="Pfam" id="PF21981"/>
    </source>
</evidence>
<evidence type="ECO:0000256" key="5">
    <source>
        <dbReference type="HAMAP-Rule" id="MF_01114"/>
    </source>
</evidence>
<reference evidence="8" key="1">
    <citation type="journal article" date="2019" name="Int. J. Syst. Evol. Microbiol.">
        <title>The Global Catalogue of Microorganisms (GCM) 10K type strain sequencing project: providing services to taxonomists for standard genome sequencing and annotation.</title>
        <authorList>
            <consortium name="The Broad Institute Genomics Platform"/>
            <consortium name="The Broad Institute Genome Sequencing Center for Infectious Disease"/>
            <person name="Wu L."/>
            <person name="Ma J."/>
        </authorList>
    </citation>
    <scope>NUCLEOTIDE SEQUENCE [LARGE SCALE GENOMIC DNA]</scope>
    <source>
        <strain evidence="8">NBRC 100033</strain>
    </source>
</reference>
<dbReference type="HAMAP" id="MF_01114">
    <property type="entry name" value="RecX"/>
    <property type="match status" value="1"/>
</dbReference>
<protein>
    <recommendedName>
        <fullName evidence="3 5">Regulatory protein RecX</fullName>
    </recommendedName>
</protein>
<evidence type="ECO:0000256" key="3">
    <source>
        <dbReference type="ARBA" id="ARBA00018111"/>
    </source>
</evidence>
<feature type="domain" description="RecX third three-helical" evidence="6">
    <location>
        <begin position="122"/>
        <end position="164"/>
    </location>
</feature>
<dbReference type="InterPro" id="IPR053925">
    <property type="entry name" value="RecX_HTH_3rd"/>
</dbReference>
<dbReference type="PANTHER" id="PTHR33602:SF1">
    <property type="entry name" value="REGULATORY PROTEIN RECX FAMILY PROTEIN"/>
    <property type="match status" value="1"/>
</dbReference>
<name>A0ABQ5ZTJ2_9GAMM</name>
<evidence type="ECO:0000256" key="1">
    <source>
        <dbReference type="ARBA" id="ARBA00004496"/>
    </source>
</evidence>
<comment type="function">
    <text evidence="5">Modulates RecA activity.</text>
</comment>
<dbReference type="InterPro" id="IPR003783">
    <property type="entry name" value="Regulatory_RecX"/>
</dbReference>
<sequence>MQDDLALDWIKARRERAFRLLAAREQSLHELQEKLLKPTSAETANPEKTPSQAKCTELIDQLIDWLLEHDLQSDERFIESLTNKYLRQGKGPLALQQGYWKHQLDKDLITQQLKRLEPLWYAQVMRVREKRFGHLAPSDQREAAKMQRFLASRGFTPDQIRQAVFLD</sequence>
<proteinExistence type="inferred from homology"/>
<dbReference type="Gene3D" id="1.10.10.10">
    <property type="entry name" value="Winged helix-like DNA-binding domain superfamily/Winged helix DNA-binding domain"/>
    <property type="match status" value="3"/>
</dbReference>
<dbReference type="InterPro" id="IPR036388">
    <property type="entry name" value="WH-like_DNA-bd_sf"/>
</dbReference>
<dbReference type="PANTHER" id="PTHR33602">
    <property type="entry name" value="REGULATORY PROTEIN RECX FAMILY PROTEIN"/>
    <property type="match status" value="1"/>
</dbReference>
<comment type="caution">
    <text evidence="7">The sequence shown here is derived from an EMBL/GenBank/DDBJ whole genome shotgun (WGS) entry which is preliminary data.</text>
</comment>
<gene>
    <name evidence="5 7" type="primary">recX</name>
    <name evidence="7" type="ORF">GCM10007878_01820</name>
</gene>
<keyword evidence="4 5" id="KW-0963">Cytoplasm</keyword>
<evidence type="ECO:0000313" key="7">
    <source>
        <dbReference type="EMBL" id="GLR62747.1"/>
    </source>
</evidence>
<evidence type="ECO:0000313" key="8">
    <source>
        <dbReference type="Proteomes" id="UP001156682"/>
    </source>
</evidence>
<dbReference type="Pfam" id="PF21981">
    <property type="entry name" value="RecX_HTH3"/>
    <property type="match status" value="1"/>
</dbReference>
<dbReference type="RefSeq" id="WP_027850172.1">
    <property type="nucleotide sequence ID" value="NZ_BSOR01000001.1"/>
</dbReference>
<keyword evidence="8" id="KW-1185">Reference proteome</keyword>
<accession>A0ABQ5ZTJ2</accession>
<evidence type="ECO:0000256" key="4">
    <source>
        <dbReference type="ARBA" id="ARBA00022490"/>
    </source>
</evidence>
<dbReference type="EMBL" id="BSOR01000001">
    <property type="protein sequence ID" value="GLR62747.1"/>
    <property type="molecule type" value="Genomic_DNA"/>
</dbReference>
<organism evidence="7 8">
    <name type="scientific">Marinospirillum insulare</name>
    <dbReference type="NCBI Taxonomy" id="217169"/>
    <lineage>
        <taxon>Bacteria</taxon>
        <taxon>Pseudomonadati</taxon>
        <taxon>Pseudomonadota</taxon>
        <taxon>Gammaproteobacteria</taxon>
        <taxon>Oceanospirillales</taxon>
        <taxon>Oceanospirillaceae</taxon>
        <taxon>Marinospirillum</taxon>
    </lineage>
</organism>
<comment type="similarity">
    <text evidence="2 5">Belongs to the RecX family.</text>
</comment>
<dbReference type="Proteomes" id="UP001156682">
    <property type="component" value="Unassembled WGS sequence"/>
</dbReference>
<evidence type="ECO:0000256" key="2">
    <source>
        <dbReference type="ARBA" id="ARBA00009695"/>
    </source>
</evidence>
<comment type="subcellular location">
    <subcellularLocation>
        <location evidence="1 5">Cytoplasm</location>
    </subcellularLocation>
</comment>